<sequence length="149" mass="16647">MSNIGINNPLSQAQAALRVARPTDSIASLIPFYVDGLGFHVTATFNGRREGYQGVLLALPPSSPSAPSPAYHLQFTQYGPYRGRRAPTQDNLLVFFMPDWTLYQRALARMARTGFEPVRSFSPYWARYGTTFEDPDGYRVVLANTRSPL</sequence>
<dbReference type="OrthoDB" id="2338662at2759"/>
<evidence type="ECO:0000259" key="1">
    <source>
        <dbReference type="Pfam" id="PF22658"/>
    </source>
</evidence>
<dbReference type="InterPro" id="IPR058997">
    <property type="entry name" value="YycE-like_C"/>
</dbReference>
<reference evidence="3 4" key="1">
    <citation type="submission" date="2019-03" db="EMBL/GenBank/DDBJ databases">
        <title>Draft genome sequence of Xylaria hypoxylon DSM 108379, a ubiquitous saprotrophic-parasitic fungi on hardwood.</title>
        <authorList>
            <person name="Buettner E."/>
            <person name="Leonhardt S."/>
            <person name="Gebauer A.M."/>
            <person name="Liers C."/>
            <person name="Hofrichter M."/>
            <person name="Kellner H."/>
        </authorList>
    </citation>
    <scope>NUCLEOTIDE SEQUENCE [LARGE SCALE GENOMIC DNA]</scope>
    <source>
        <strain evidence="3 4">DSM 108379</strain>
    </source>
</reference>
<dbReference type="AlphaFoldDB" id="A0A4Z0YWA9"/>
<gene>
    <name evidence="3" type="ORF">E0Z10_g5304</name>
</gene>
<dbReference type="InterPro" id="IPR058998">
    <property type="entry name" value="YycE-like_N"/>
</dbReference>
<keyword evidence="4" id="KW-1185">Reference proteome</keyword>
<proteinExistence type="predicted"/>
<dbReference type="Pfam" id="PF22659">
    <property type="entry name" value="YycE-like_C"/>
    <property type="match status" value="1"/>
</dbReference>
<evidence type="ECO:0000313" key="3">
    <source>
        <dbReference type="EMBL" id="TGJ83460.1"/>
    </source>
</evidence>
<feature type="domain" description="YycE-like C-terminal" evidence="2">
    <location>
        <begin position="90"/>
        <end position="144"/>
    </location>
</feature>
<protein>
    <submittedName>
        <fullName evidence="3">Uncharacterized protein</fullName>
    </submittedName>
</protein>
<evidence type="ECO:0000313" key="4">
    <source>
        <dbReference type="Proteomes" id="UP000297716"/>
    </source>
</evidence>
<dbReference type="Gene3D" id="3.10.180.10">
    <property type="entry name" value="2,3-Dihydroxybiphenyl 1,2-Dioxygenase, domain 1"/>
    <property type="match status" value="1"/>
</dbReference>
<dbReference type="EMBL" id="SKBN01000093">
    <property type="protein sequence ID" value="TGJ83460.1"/>
    <property type="molecule type" value="Genomic_DNA"/>
</dbReference>
<dbReference type="Proteomes" id="UP000297716">
    <property type="component" value="Unassembled WGS sequence"/>
</dbReference>
<organism evidence="3 4">
    <name type="scientific">Xylaria hypoxylon</name>
    <dbReference type="NCBI Taxonomy" id="37992"/>
    <lineage>
        <taxon>Eukaryota</taxon>
        <taxon>Fungi</taxon>
        <taxon>Dikarya</taxon>
        <taxon>Ascomycota</taxon>
        <taxon>Pezizomycotina</taxon>
        <taxon>Sordariomycetes</taxon>
        <taxon>Xylariomycetidae</taxon>
        <taxon>Xylariales</taxon>
        <taxon>Xylariaceae</taxon>
        <taxon>Xylaria</taxon>
    </lineage>
</organism>
<comment type="caution">
    <text evidence="3">The sequence shown here is derived from an EMBL/GenBank/DDBJ whole genome shotgun (WGS) entry which is preliminary data.</text>
</comment>
<name>A0A4Z0YWA9_9PEZI</name>
<evidence type="ECO:0000259" key="2">
    <source>
        <dbReference type="Pfam" id="PF22659"/>
    </source>
</evidence>
<accession>A0A4Z0YWA9</accession>
<feature type="domain" description="YycE-like N-terminal" evidence="1">
    <location>
        <begin position="17"/>
        <end position="76"/>
    </location>
</feature>
<dbReference type="InterPro" id="IPR029068">
    <property type="entry name" value="Glyas_Bleomycin-R_OHBP_Dase"/>
</dbReference>
<dbReference type="Pfam" id="PF22658">
    <property type="entry name" value="YycE-like_N"/>
    <property type="match status" value="1"/>
</dbReference>
<dbReference type="CDD" id="cd06587">
    <property type="entry name" value="VOC"/>
    <property type="match status" value="1"/>
</dbReference>
<dbReference type="SUPFAM" id="SSF54593">
    <property type="entry name" value="Glyoxalase/Bleomycin resistance protein/Dihydroxybiphenyl dioxygenase"/>
    <property type="match status" value="1"/>
</dbReference>